<proteinExistence type="predicted"/>
<comment type="caution">
    <text evidence="1">The sequence shown here is derived from an EMBL/GenBank/DDBJ whole genome shotgun (WGS) entry which is preliminary data.</text>
</comment>
<protein>
    <submittedName>
        <fullName evidence="1">Uncharacterized protein</fullName>
    </submittedName>
</protein>
<dbReference type="EMBL" id="CM055736">
    <property type="protein sequence ID" value="KAJ8006744.1"/>
    <property type="molecule type" value="Genomic_DNA"/>
</dbReference>
<accession>A0ACC2GSY3</accession>
<organism evidence="1 2">
    <name type="scientific">Dallia pectoralis</name>
    <name type="common">Alaska blackfish</name>
    <dbReference type="NCBI Taxonomy" id="75939"/>
    <lineage>
        <taxon>Eukaryota</taxon>
        <taxon>Metazoa</taxon>
        <taxon>Chordata</taxon>
        <taxon>Craniata</taxon>
        <taxon>Vertebrata</taxon>
        <taxon>Euteleostomi</taxon>
        <taxon>Actinopterygii</taxon>
        <taxon>Neopterygii</taxon>
        <taxon>Teleostei</taxon>
        <taxon>Protacanthopterygii</taxon>
        <taxon>Esociformes</taxon>
        <taxon>Umbridae</taxon>
        <taxon>Dallia</taxon>
    </lineage>
</organism>
<keyword evidence="2" id="KW-1185">Reference proteome</keyword>
<gene>
    <name evidence="1" type="ORF">DPEC_G00110400</name>
</gene>
<reference evidence="1" key="1">
    <citation type="submission" date="2021-05" db="EMBL/GenBank/DDBJ databases">
        <authorList>
            <person name="Pan Q."/>
            <person name="Jouanno E."/>
            <person name="Zahm M."/>
            <person name="Klopp C."/>
            <person name="Cabau C."/>
            <person name="Louis A."/>
            <person name="Berthelot C."/>
            <person name="Parey E."/>
            <person name="Roest Crollius H."/>
            <person name="Montfort J."/>
            <person name="Robinson-Rechavi M."/>
            <person name="Bouchez O."/>
            <person name="Lampietro C."/>
            <person name="Lopez Roques C."/>
            <person name="Donnadieu C."/>
            <person name="Postlethwait J."/>
            <person name="Bobe J."/>
            <person name="Dillon D."/>
            <person name="Chandos A."/>
            <person name="von Hippel F."/>
            <person name="Guiguen Y."/>
        </authorList>
    </citation>
    <scope>NUCLEOTIDE SEQUENCE</scope>
    <source>
        <strain evidence="1">YG-Jan2019</strain>
    </source>
</reference>
<evidence type="ECO:0000313" key="2">
    <source>
        <dbReference type="Proteomes" id="UP001157502"/>
    </source>
</evidence>
<evidence type="ECO:0000313" key="1">
    <source>
        <dbReference type="EMBL" id="KAJ8006744.1"/>
    </source>
</evidence>
<dbReference type="Proteomes" id="UP001157502">
    <property type="component" value="Chromosome 9"/>
</dbReference>
<sequence length="298" mass="33701">MHDQRVETEVAGTGSGTGHGISPTVAPSVTATMMMPWVMGGPWVPTFSGTLDCTPKFGEWRAKIETYLRAQGLPADQRVDFVLLALEGDAKREVMLLPPEQRNTDIKIFEFLASLYAGNQSLDLVRAQFFECRQKVEEGVGAFILRFRELHHRWQARMPGGVEPDHDRLQRAQFIRALQPGSVQQELQREIRRRPAITFREVCTEAKALAYEIIGEMRGQAILLQGLSQLPPIRRSTRQMATPDITPAVDALLWQRTPPLAMKLTREYTAPMPHNPHCLLELDPCLQLSLRLIKTCRI</sequence>
<name>A0ACC2GSY3_DALPE</name>